<dbReference type="VEuPathDB" id="VectorBase:BGLB025921"/>
<evidence type="ECO:0000256" key="2">
    <source>
        <dbReference type="SAM" id="SignalP"/>
    </source>
</evidence>
<name>A0A2C9L159_BIOGL</name>
<feature type="compositionally biased region" description="Polar residues" evidence="1">
    <location>
        <begin position="61"/>
        <end position="78"/>
    </location>
</feature>
<dbReference type="EnsemblMetazoa" id="BGLB025921-RA">
    <property type="protein sequence ID" value="BGLB025921-PA"/>
    <property type="gene ID" value="BGLB025921"/>
</dbReference>
<keyword evidence="2" id="KW-0732">Signal</keyword>
<sequence length="138" mass="15589">MKQILVMLCIFAVSYNFGLIKARPSPEDESDLNIGISEDAAYNETKWKWSDNDMVLISDDAATTENPGTENNVTSLNEDVSSDDKDVCDDTLDSDEEKDTDDISEWIDKLKNIFSLRIKFLAKEIERIFAVGSKKRNA</sequence>
<feature type="signal peptide" evidence="2">
    <location>
        <begin position="1"/>
        <end position="22"/>
    </location>
</feature>
<dbReference type="AlphaFoldDB" id="A0A2C9L159"/>
<dbReference type="Proteomes" id="UP000076420">
    <property type="component" value="Unassembled WGS sequence"/>
</dbReference>
<evidence type="ECO:0000313" key="4">
    <source>
        <dbReference type="Proteomes" id="UP000076420"/>
    </source>
</evidence>
<feature type="region of interest" description="Disordered" evidence="1">
    <location>
        <begin position="60"/>
        <end position="100"/>
    </location>
</feature>
<feature type="compositionally biased region" description="Acidic residues" evidence="1">
    <location>
        <begin position="86"/>
        <end position="100"/>
    </location>
</feature>
<dbReference type="KEGG" id="bgt:106077531"/>
<protein>
    <recommendedName>
        <fullName evidence="5">Secreted protein</fullName>
    </recommendedName>
</protein>
<feature type="chain" id="PRO_5012451819" description="Secreted protein" evidence="2">
    <location>
        <begin position="23"/>
        <end position="138"/>
    </location>
</feature>
<dbReference type="VEuPathDB" id="VectorBase:BGLAX_039409"/>
<accession>A0A2C9L159</accession>
<organism evidence="3 4">
    <name type="scientific">Biomphalaria glabrata</name>
    <name type="common">Bloodfluke planorb</name>
    <name type="synonym">Freshwater snail</name>
    <dbReference type="NCBI Taxonomy" id="6526"/>
    <lineage>
        <taxon>Eukaryota</taxon>
        <taxon>Metazoa</taxon>
        <taxon>Spiralia</taxon>
        <taxon>Lophotrochozoa</taxon>
        <taxon>Mollusca</taxon>
        <taxon>Gastropoda</taxon>
        <taxon>Heterobranchia</taxon>
        <taxon>Euthyneura</taxon>
        <taxon>Panpulmonata</taxon>
        <taxon>Hygrophila</taxon>
        <taxon>Lymnaeoidea</taxon>
        <taxon>Planorbidae</taxon>
        <taxon>Biomphalaria</taxon>
    </lineage>
</organism>
<reference evidence="3" key="1">
    <citation type="submission" date="2020-05" db="UniProtKB">
        <authorList>
            <consortium name="EnsemblMetazoa"/>
        </authorList>
    </citation>
    <scope>IDENTIFICATION</scope>
    <source>
        <strain evidence="3">BB02</strain>
    </source>
</reference>
<proteinExistence type="predicted"/>
<evidence type="ECO:0000313" key="3">
    <source>
        <dbReference type="EnsemblMetazoa" id="BGLB025921-PA"/>
    </source>
</evidence>
<evidence type="ECO:0000256" key="1">
    <source>
        <dbReference type="SAM" id="MobiDB-lite"/>
    </source>
</evidence>
<evidence type="ECO:0008006" key="5">
    <source>
        <dbReference type="Google" id="ProtNLM"/>
    </source>
</evidence>
<gene>
    <name evidence="3" type="primary">106077531</name>
</gene>